<keyword evidence="9" id="KW-0995">Kinetochore</keyword>
<keyword evidence="16" id="KW-1185">Reference proteome</keyword>
<comment type="subunit">
    <text evidence="4">Component of the NDC80 complex, which consists of NDC80, NUF2, SPC24 and SPC25.</text>
</comment>
<dbReference type="GO" id="GO:0051301">
    <property type="term" value="P:cell division"/>
    <property type="evidence" value="ECO:0007669"/>
    <property type="project" value="UniProtKB-KW"/>
</dbReference>
<dbReference type="Pfam" id="PF08234">
    <property type="entry name" value="Spindle_Spc25"/>
    <property type="match status" value="1"/>
</dbReference>
<keyword evidence="11" id="KW-0131">Cell cycle</keyword>
<evidence type="ECO:0000256" key="4">
    <source>
        <dbReference type="ARBA" id="ARBA00011562"/>
    </source>
</evidence>
<dbReference type="PANTHER" id="PTHR14281">
    <property type="entry name" value="KINETOCHORE PROTEIN SPC25-RELATED"/>
    <property type="match status" value="1"/>
</dbReference>
<dbReference type="GO" id="GO:0031262">
    <property type="term" value="C:Ndc80 complex"/>
    <property type="evidence" value="ECO:0007669"/>
    <property type="project" value="InterPro"/>
</dbReference>
<comment type="subcellular location">
    <subcellularLocation>
        <location evidence="2">Chromosome</location>
        <location evidence="2">Centromere</location>
        <location evidence="2">Kinetochore</location>
    </subcellularLocation>
</comment>
<dbReference type="Proteomes" id="UP000268321">
    <property type="component" value="Unassembled WGS sequence"/>
</dbReference>
<evidence type="ECO:0000256" key="13">
    <source>
        <dbReference type="SAM" id="Coils"/>
    </source>
</evidence>
<feature type="domain" description="Chromosome segregation protein Spc25 C-terminal" evidence="14">
    <location>
        <begin position="159"/>
        <end position="230"/>
    </location>
</feature>
<keyword evidence="10 13" id="KW-0175">Coiled coil</keyword>
<proteinExistence type="inferred from homology"/>
<feature type="coiled-coil region" evidence="13">
    <location>
        <begin position="43"/>
        <end position="119"/>
    </location>
</feature>
<evidence type="ECO:0000313" key="15">
    <source>
        <dbReference type="EMBL" id="RKP31460.1"/>
    </source>
</evidence>
<dbReference type="GO" id="GO:0007059">
    <property type="term" value="P:chromosome segregation"/>
    <property type="evidence" value="ECO:0007669"/>
    <property type="project" value="InterPro"/>
</dbReference>
<keyword evidence="7" id="KW-0132">Cell division</keyword>
<evidence type="ECO:0000256" key="8">
    <source>
        <dbReference type="ARBA" id="ARBA00022776"/>
    </source>
</evidence>
<evidence type="ECO:0000256" key="9">
    <source>
        <dbReference type="ARBA" id="ARBA00022838"/>
    </source>
</evidence>
<dbReference type="CDD" id="cd23784">
    <property type="entry name" value="RWD_Spc25"/>
    <property type="match status" value="1"/>
</dbReference>
<name>A0A4P9ZHK8_9ASCO</name>
<protein>
    <recommendedName>
        <fullName evidence="5">Probable kinetochore protein SPC25</fullName>
    </recommendedName>
</protein>
<evidence type="ECO:0000256" key="7">
    <source>
        <dbReference type="ARBA" id="ARBA00022618"/>
    </source>
</evidence>
<evidence type="ECO:0000256" key="1">
    <source>
        <dbReference type="ARBA" id="ARBA00002772"/>
    </source>
</evidence>
<evidence type="ECO:0000256" key="12">
    <source>
        <dbReference type="ARBA" id="ARBA00023328"/>
    </source>
</evidence>
<keyword evidence="8" id="KW-0498">Mitosis</keyword>
<dbReference type="InterPro" id="IPR013255">
    <property type="entry name" value="Spc25_C"/>
</dbReference>
<evidence type="ECO:0000256" key="2">
    <source>
        <dbReference type="ARBA" id="ARBA00004629"/>
    </source>
</evidence>
<comment type="similarity">
    <text evidence="3">Belongs to the SPC25 family.</text>
</comment>
<dbReference type="EMBL" id="ML004441">
    <property type="protein sequence ID" value="RKP31460.1"/>
    <property type="molecule type" value="Genomic_DNA"/>
</dbReference>
<accession>A0A4P9ZHK8</accession>
<evidence type="ECO:0000256" key="10">
    <source>
        <dbReference type="ARBA" id="ARBA00023054"/>
    </source>
</evidence>
<dbReference type="InterPro" id="IPR045143">
    <property type="entry name" value="Spc25"/>
</dbReference>
<evidence type="ECO:0000256" key="5">
    <source>
        <dbReference type="ARBA" id="ARBA00013873"/>
    </source>
</evidence>
<keyword evidence="6" id="KW-0158">Chromosome</keyword>
<gene>
    <name evidence="15" type="ORF">METBISCDRAFT_22344</name>
</gene>
<evidence type="ECO:0000313" key="16">
    <source>
        <dbReference type="Proteomes" id="UP000268321"/>
    </source>
</evidence>
<dbReference type="PANTHER" id="PTHR14281:SF0">
    <property type="entry name" value="KINETOCHORE PROTEIN SPC25"/>
    <property type="match status" value="1"/>
</dbReference>
<dbReference type="AlphaFoldDB" id="A0A4P9ZHK8"/>
<evidence type="ECO:0000256" key="6">
    <source>
        <dbReference type="ARBA" id="ARBA00022454"/>
    </source>
</evidence>
<reference evidence="16" key="1">
    <citation type="journal article" date="2018" name="Nat. Microbiol.">
        <title>Leveraging single-cell genomics to expand the fungal tree of life.</title>
        <authorList>
            <person name="Ahrendt S.R."/>
            <person name="Quandt C.A."/>
            <person name="Ciobanu D."/>
            <person name="Clum A."/>
            <person name="Salamov A."/>
            <person name="Andreopoulos B."/>
            <person name="Cheng J.F."/>
            <person name="Woyke T."/>
            <person name="Pelin A."/>
            <person name="Henrissat B."/>
            <person name="Reynolds N.K."/>
            <person name="Benny G.L."/>
            <person name="Smith M.E."/>
            <person name="James T.Y."/>
            <person name="Grigoriev I.V."/>
        </authorList>
    </citation>
    <scope>NUCLEOTIDE SEQUENCE [LARGE SCALE GENOMIC DNA]</scope>
    <source>
        <strain evidence="16">Baker2002</strain>
    </source>
</reference>
<dbReference type="OrthoDB" id="4077571at2759"/>
<keyword evidence="12" id="KW-0137">Centromere</keyword>
<evidence type="ECO:0000259" key="14">
    <source>
        <dbReference type="Pfam" id="PF08234"/>
    </source>
</evidence>
<dbReference type="Gene3D" id="3.30.457.50">
    <property type="entry name" value="Chromosome segregation protein Spc25"/>
    <property type="match status" value="1"/>
</dbReference>
<organism evidence="15 16">
    <name type="scientific">Metschnikowia bicuspidata</name>
    <dbReference type="NCBI Taxonomy" id="27322"/>
    <lineage>
        <taxon>Eukaryota</taxon>
        <taxon>Fungi</taxon>
        <taxon>Dikarya</taxon>
        <taxon>Ascomycota</taxon>
        <taxon>Saccharomycotina</taxon>
        <taxon>Pichiomycetes</taxon>
        <taxon>Metschnikowiaceae</taxon>
        <taxon>Metschnikowia</taxon>
    </lineage>
</organism>
<sequence length="512" mass="59140">MLPFIPATLAFDEFPKIKDEIQQLTRQFQDYISENTSLLHQAKTQHNSVIRDLAQQKRSLEEEKKLLLQKINLRTDSVNEHFVSLEHKHSKVEGLAQDYEDLMQTKEWLQKQVEETEMDIYKLERSADKIHESVKTKSMKDIEELDRYELYTGLKVEAVAEDHLRFRFSNINPNDSGEDAYCQLFVGGEFYQIVESYPPLGAEQTSTIEEDLNKNGEIMLFLKQIRNALKDASRSLFALANTPLLENDKDKIANKNPKAAIFTSPLVNKFETREQLLDSPFWGHLIHRKHHLKIRSTVIFIEDEDTFLIFDEKDQEKKTLFWIPWSNREVDQLYFTEVDFGPDVWWVGSDNFPLLTISAEYSSGYVEVEREIIHGYSVRVNPSLESLLGMLFTGGKIALESTNSLYIAEKEGLICRANPGGRVQLQVSSKMLSFPAARSRAVQYGITSGDFTATTWNAVSSSINGESQDGILVYLPSSLVLARCVTKEEYFETENERQLLEYRYDFNHDFEF</sequence>
<evidence type="ECO:0000256" key="11">
    <source>
        <dbReference type="ARBA" id="ARBA00023306"/>
    </source>
</evidence>
<comment type="function">
    <text evidence="1">Acts as a component of the essential kinetochore-associated NDC80 complex, which is required for chromosome segregation and spindle checkpoint activity.</text>
</comment>
<evidence type="ECO:0000256" key="3">
    <source>
        <dbReference type="ARBA" id="ARBA00006379"/>
    </source>
</evidence>